<dbReference type="STRING" id="1280837.A0A316VH23"/>
<dbReference type="OrthoDB" id="191139at2759"/>
<evidence type="ECO:0000256" key="1">
    <source>
        <dbReference type="ARBA" id="ARBA00006484"/>
    </source>
</evidence>
<dbReference type="SUPFAM" id="SSF51735">
    <property type="entry name" value="NAD(P)-binding Rossmann-fold domains"/>
    <property type="match status" value="1"/>
</dbReference>
<reference evidence="4 5" key="1">
    <citation type="journal article" date="2018" name="Mol. Biol. Evol.">
        <title>Broad Genomic Sampling Reveals a Smut Pathogenic Ancestry of the Fungal Clade Ustilaginomycotina.</title>
        <authorList>
            <person name="Kijpornyongpan T."/>
            <person name="Mondo S.J."/>
            <person name="Barry K."/>
            <person name="Sandor L."/>
            <person name="Lee J."/>
            <person name="Lipzen A."/>
            <person name="Pangilinan J."/>
            <person name="LaButti K."/>
            <person name="Hainaut M."/>
            <person name="Henrissat B."/>
            <person name="Grigoriev I.V."/>
            <person name="Spatafora J.W."/>
            <person name="Aime M.C."/>
        </authorList>
    </citation>
    <scope>NUCLEOTIDE SEQUENCE [LARGE SCALE GENOMIC DNA]</scope>
    <source>
        <strain evidence="4 5">MCA 3882</strain>
    </source>
</reference>
<dbReference type="PANTHER" id="PTHR24320:SF282">
    <property type="entry name" value="WW DOMAIN-CONTAINING OXIDOREDUCTASE"/>
    <property type="match status" value="1"/>
</dbReference>
<dbReference type="PRINTS" id="PR00081">
    <property type="entry name" value="GDHRDH"/>
</dbReference>
<organism evidence="4 5">
    <name type="scientific">Meira miltonrushii</name>
    <dbReference type="NCBI Taxonomy" id="1280837"/>
    <lineage>
        <taxon>Eukaryota</taxon>
        <taxon>Fungi</taxon>
        <taxon>Dikarya</taxon>
        <taxon>Basidiomycota</taxon>
        <taxon>Ustilaginomycotina</taxon>
        <taxon>Exobasidiomycetes</taxon>
        <taxon>Exobasidiales</taxon>
        <taxon>Brachybasidiaceae</taxon>
        <taxon>Meira</taxon>
    </lineage>
</organism>
<proteinExistence type="inferred from homology"/>
<dbReference type="InterPro" id="IPR002347">
    <property type="entry name" value="SDR_fam"/>
</dbReference>
<dbReference type="InParanoid" id="A0A316VH23"/>
<dbReference type="RefSeq" id="XP_025356846.1">
    <property type="nucleotide sequence ID" value="XM_025497497.1"/>
</dbReference>
<dbReference type="PANTHER" id="PTHR24320">
    <property type="entry name" value="RETINOL DEHYDROGENASE"/>
    <property type="match status" value="1"/>
</dbReference>
<dbReference type="InterPro" id="IPR036291">
    <property type="entry name" value="NAD(P)-bd_dom_sf"/>
</dbReference>
<protein>
    <submittedName>
        <fullName evidence="4">NAD(P)-binding protein</fullName>
    </submittedName>
</protein>
<keyword evidence="5" id="KW-1185">Reference proteome</keyword>
<comment type="similarity">
    <text evidence="1">Belongs to the short-chain dehydrogenases/reductases (SDR) family.</text>
</comment>
<evidence type="ECO:0000256" key="3">
    <source>
        <dbReference type="ARBA" id="ARBA00023002"/>
    </source>
</evidence>
<evidence type="ECO:0000256" key="2">
    <source>
        <dbReference type="ARBA" id="ARBA00022857"/>
    </source>
</evidence>
<keyword evidence="3" id="KW-0560">Oxidoreductase</keyword>
<evidence type="ECO:0000313" key="5">
    <source>
        <dbReference type="Proteomes" id="UP000245771"/>
    </source>
</evidence>
<dbReference type="AlphaFoldDB" id="A0A316VH23"/>
<gene>
    <name evidence="4" type="ORF">FA14DRAFT_151982</name>
</gene>
<accession>A0A316VH23</accession>
<dbReference type="GeneID" id="37019278"/>
<evidence type="ECO:0000313" key="4">
    <source>
        <dbReference type="EMBL" id="PWN36544.1"/>
    </source>
</evidence>
<sequence>MPSFSFEDIPDLQGRVAIVTGGTSGIGEVCVRELARKGCRVYLFARNQGRAEEAIKRMHEHSKDIKGEITYMQCDTSDFESVQTAVQQFKSQQDRLDILINNAGIMAVPYSVNKDGIEIQQATNAVGPAILTVLLLDVLVRTARQTAGKYSVRIVQTSSSAEYLLGAGPPKHSWDSLEQINREKKSTWTRYGQSKVANVLLSKELSRILAKENICNVSLDPGGVKTGLQAHSKMDPKMGVARWLVSTVLPYMLVSPDKGALSSLYAATSTNLNDVEKYNGLHLAPGAKHSTAAKHSQNQQFSQSFMQFVKSTAKKSINVDLDQEIEHAKQ</sequence>
<dbReference type="Proteomes" id="UP000245771">
    <property type="component" value="Unassembled WGS sequence"/>
</dbReference>
<name>A0A316VH23_9BASI</name>
<keyword evidence="2" id="KW-0521">NADP</keyword>
<dbReference type="FunCoup" id="A0A316VH23">
    <property type="interactions" value="123"/>
</dbReference>
<dbReference type="EMBL" id="KZ819602">
    <property type="protein sequence ID" value="PWN36544.1"/>
    <property type="molecule type" value="Genomic_DNA"/>
</dbReference>
<dbReference type="Gene3D" id="3.40.50.720">
    <property type="entry name" value="NAD(P)-binding Rossmann-like Domain"/>
    <property type="match status" value="1"/>
</dbReference>
<dbReference type="Pfam" id="PF00106">
    <property type="entry name" value="adh_short"/>
    <property type="match status" value="1"/>
</dbReference>
<dbReference type="GO" id="GO:0016491">
    <property type="term" value="F:oxidoreductase activity"/>
    <property type="evidence" value="ECO:0007669"/>
    <property type="project" value="UniProtKB-KW"/>
</dbReference>